<accession>A0A0E9U4W0</accession>
<keyword evidence="1" id="KW-0812">Transmembrane</keyword>
<dbReference type="AlphaFoldDB" id="A0A0E9U4W0"/>
<reference evidence="2" key="1">
    <citation type="submission" date="2014-11" db="EMBL/GenBank/DDBJ databases">
        <authorList>
            <person name="Amaro Gonzalez C."/>
        </authorList>
    </citation>
    <scope>NUCLEOTIDE SEQUENCE</scope>
</reference>
<name>A0A0E9U4W0_ANGAN</name>
<keyword evidence="1" id="KW-0472">Membrane</keyword>
<protein>
    <submittedName>
        <fullName evidence="2">Uncharacterized protein</fullName>
    </submittedName>
</protein>
<feature type="transmembrane region" description="Helical" evidence="1">
    <location>
        <begin position="12"/>
        <end position="30"/>
    </location>
</feature>
<keyword evidence="1" id="KW-1133">Transmembrane helix</keyword>
<evidence type="ECO:0000313" key="2">
    <source>
        <dbReference type="EMBL" id="JAH60944.1"/>
    </source>
</evidence>
<proteinExistence type="predicted"/>
<reference evidence="2" key="2">
    <citation type="journal article" date="2015" name="Fish Shellfish Immunol.">
        <title>Early steps in the European eel (Anguilla anguilla)-Vibrio vulnificus interaction in the gills: Role of the RtxA13 toxin.</title>
        <authorList>
            <person name="Callol A."/>
            <person name="Pajuelo D."/>
            <person name="Ebbesson L."/>
            <person name="Teles M."/>
            <person name="MacKenzie S."/>
            <person name="Amaro C."/>
        </authorList>
    </citation>
    <scope>NUCLEOTIDE SEQUENCE</scope>
</reference>
<sequence length="38" mass="4533">MAHPASISCLRAFIIPLSFLFVYFFVYFIHKFLHTKLI</sequence>
<dbReference type="EMBL" id="GBXM01047633">
    <property type="protein sequence ID" value="JAH60944.1"/>
    <property type="molecule type" value="Transcribed_RNA"/>
</dbReference>
<evidence type="ECO:0000256" key="1">
    <source>
        <dbReference type="SAM" id="Phobius"/>
    </source>
</evidence>
<organism evidence="2">
    <name type="scientific">Anguilla anguilla</name>
    <name type="common">European freshwater eel</name>
    <name type="synonym">Muraena anguilla</name>
    <dbReference type="NCBI Taxonomy" id="7936"/>
    <lineage>
        <taxon>Eukaryota</taxon>
        <taxon>Metazoa</taxon>
        <taxon>Chordata</taxon>
        <taxon>Craniata</taxon>
        <taxon>Vertebrata</taxon>
        <taxon>Euteleostomi</taxon>
        <taxon>Actinopterygii</taxon>
        <taxon>Neopterygii</taxon>
        <taxon>Teleostei</taxon>
        <taxon>Anguilliformes</taxon>
        <taxon>Anguillidae</taxon>
        <taxon>Anguilla</taxon>
    </lineage>
</organism>